<evidence type="ECO:0000313" key="5">
    <source>
        <dbReference type="Proteomes" id="UP000594638"/>
    </source>
</evidence>
<dbReference type="Gramene" id="OE9A103017T1">
    <property type="protein sequence ID" value="OE9A103017C1"/>
    <property type="gene ID" value="OE9A103017"/>
</dbReference>
<feature type="coiled-coil region" evidence="1">
    <location>
        <begin position="798"/>
        <end position="909"/>
    </location>
</feature>
<protein>
    <recommendedName>
        <fullName evidence="3">DUF7653 domain-containing protein</fullName>
    </recommendedName>
</protein>
<dbReference type="Gramene" id="OE9A103017T2">
    <property type="protein sequence ID" value="OE9A103017C2"/>
    <property type="gene ID" value="OE9A103017"/>
</dbReference>
<sequence>MKKLFSFRSNASNGKNNNQVSPPSTDKQVYWERPRESINNPRKEKHGSENQVFGTAPCLRRSLSYSSGALHYGNFADPGGSPRSTSNSHKQSGQHSTRCRTPTPERQSWKKKFEVGTVRNEQRVGKSDSVASREHSDISEASSYGSSNVSNKVLDRYIDGEQQMDTSASMTHFSTRNHIDNGNSGRMRPPRVQCTAPISPSDGRKQKQKSQSFREAKVSRLQLSSGDWEENGFCRESPRKLAKNVVERLTQSRLLSNIRSKEYDSETPITIEDIYSRTFNESPSAYSDEVSTKNCTLDGHPETTGGYHHEETLGLSERETSFGGKDGSALNVEAIDDTDIELFRKFKEAEDRAAYLSEELEQENFFQVRGCNVPVLIQTIRSLTEEKVKMAFEVSAVLQDRIAEKALFREELKLASEESSTQTRRLEKEKHELQLALEKELDRRSIEWSHKLEKYQSEEHRLRERVRELAEQNVSLQMEVSSFSEREMDTRTRITNSEKQLESITTQVNEAREEKQYLQKNLFELQDKFRAAEEDRDCFRSNYEAKTVECKDMHRSISRLQRTCRDQEKTIDGLRGLCEDLRKKVSLENCDFEFAKLQVEHMRLTGVEHALRKEVESYRLEVDSLRCENIDLLNRLKNGGKDGATLTFKLDRELQNRISCLLNQVLPSFKESSQLSRKLLEYIKANTGCTLKSGHGSETGLDCQFILECEVKLQGFERANENLTRSVQTVSSVLYAKSTKLHDTLGSVTMETQSSTLDDESYKLDDRKSEEIIRSELKAETLLTSLLREKLYSKELDMEQLQAELAAAVRGNDILKCEVQNALDNFSCVNHKMKDLEIQMMKKDDIINQLQTDLQECKKELTIAGGILPKVSEERDLMWEEIKQYSEKNMLLNSEINMLKKKIETLDEDILMKEGQITILKDTIGKPFDLLASPDSTRDFLLA</sequence>
<feature type="region of interest" description="Disordered" evidence="2">
    <location>
        <begin position="1"/>
        <end position="56"/>
    </location>
</feature>
<evidence type="ECO:0000256" key="2">
    <source>
        <dbReference type="SAM" id="MobiDB-lite"/>
    </source>
</evidence>
<keyword evidence="1" id="KW-0175">Coiled coil</keyword>
<feature type="compositionally biased region" description="Polar residues" evidence="2">
    <location>
        <begin position="7"/>
        <end position="27"/>
    </location>
</feature>
<reference evidence="4 5" key="1">
    <citation type="submission" date="2019-12" db="EMBL/GenBank/DDBJ databases">
        <authorList>
            <person name="Alioto T."/>
            <person name="Alioto T."/>
            <person name="Gomez Garrido J."/>
        </authorList>
    </citation>
    <scope>NUCLEOTIDE SEQUENCE [LARGE SCALE GENOMIC DNA]</scope>
</reference>
<gene>
    <name evidence="4" type="ORF">OLEA9_A103017</name>
</gene>
<feature type="domain" description="DUF7653" evidence="3">
    <location>
        <begin position="609"/>
        <end position="738"/>
    </location>
</feature>
<dbReference type="EMBL" id="CACTIH010009188">
    <property type="protein sequence ID" value="CAA3027083.1"/>
    <property type="molecule type" value="Genomic_DNA"/>
</dbReference>
<evidence type="ECO:0000313" key="4">
    <source>
        <dbReference type="EMBL" id="CAA3027083.1"/>
    </source>
</evidence>
<evidence type="ECO:0000256" key="1">
    <source>
        <dbReference type="SAM" id="Coils"/>
    </source>
</evidence>
<proteinExistence type="predicted"/>
<feature type="region of interest" description="Disordered" evidence="2">
    <location>
        <begin position="69"/>
        <end position="147"/>
    </location>
</feature>
<dbReference type="OrthoDB" id="1938127at2759"/>
<keyword evidence="5" id="KW-1185">Reference proteome</keyword>
<feature type="region of interest" description="Disordered" evidence="2">
    <location>
        <begin position="174"/>
        <end position="221"/>
    </location>
</feature>
<comment type="caution">
    <text evidence="4">The sequence shown here is derived from an EMBL/GenBank/DDBJ whole genome shotgun (WGS) entry which is preliminary data.</text>
</comment>
<feature type="compositionally biased region" description="Polar residues" evidence="2">
    <location>
        <begin position="82"/>
        <end position="106"/>
    </location>
</feature>
<dbReference type="Proteomes" id="UP000594638">
    <property type="component" value="Unassembled WGS sequence"/>
</dbReference>
<feature type="compositionally biased region" description="Basic and acidic residues" evidence="2">
    <location>
        <begin position="107"/>
        <end position="138"/>
    </location>
</feature>
<dbReference type="AlphaFoldDB" id="A0A8S0V149"/>
<dbReference type="Pfam" id="PF24670">
    <property type="entry name" value="DUF7653"/>
    <property type="match status" value="1"/>
</dbReference>
<dbReference type="InterPro" id="IPR056070">
    <property type="entry name" value="DUF7653"/>
</dbReference>
<accession>A0A8S0V149</accession>
<dbReference type="PANTHER" id="PTHR47491:SF5">
    <property type="entry name" value="CAP-GLY DOMAIN LINKER"/>
    <property type="match status" value="1"/>
</dbReference>
<dbReference type="Gramene" id="OE9A103017T3">
    <property type="protein sequence ID" value="OE9A103017C3"/>
    <property type="gene ID" value="OE9A103017"/>
</dbReference>
<feature type="coiled-coil region" evidence="1">
    <location>
        <begin position="608"/>
        <end position="635"/>
    </location>
</feature>
<feature type="compositionally biased region" description="Polar residues" evidence="2">
    <location>
        <begin position="174"/>
        <end position="184"/>
    </location>
</feature>
<dbReference type="PANTHER" id="PTHR47491">
    <property type="entry name" value="CAP-GLY DOMAIN LINKER"/>
    <property type="match status" value="1"/>
</dbReference>
<name>A0A8S0V149_OLEEU</name>
<evidence type="ECO:0000259" key="3">
    <source>
        <dbReference type="Pfam" id="PF24670"/>
    </source>
</evidence>
<organism evidence="4 5">
    <name type="scientific">Olea europaea subsp. europaea</name>
    <dbReference type="NCBI Taxonomy" id="158383"/>
    <lineage>
        <taxon>Eukaryota</taxon>
        <taxon>Viridiplantae</taxon>
        <taxon>Streptophyta</taxon>
        <taxon>Embryophyta</taxon>
        <taxon>Tracheophyta</taxon>
        <taxon>Spermatophyta</taxon>
        <taxon>Magnoliopsida</taxon>
        <taxon>eudicotyledons</taxon>
        <taxon>Gunneridae</taxon>
        <taxon>Pentapetalae</taxon>
        <taxon>asterids</taxon>
        <taxon>lamiids</taxon>
        <taxon>Lamiales</taxon>
        <taxon>Oleaceae</taxon>
        <taxon>Oleeae</taxon>
        <taxon>Olea</taxon>
    </lineage>
</organism>
<feature type="coiled-coil region" evidence="1">
    <location>
        <begin position="409"/>
        <end position="535"/>
    </location>
</feature>